<dbReference type="OrthoDB" id="6502012at2"/>
<dbReference type="Gene3D" id="3.40.50.1970">
    <property type="match status" value="1"/>
</dbReference>
<dbReference type="RefSeq" id="WP_084879114.1">
    <property type="nucleotide sequence ID" value="NZ_JAGGMY010000002.1"/>
</dbReference>
<feature type="binding site" evidence="3">
    <location>
        <position position="254"/>
    </location>
    <ligand>
        <name>glycerol</name>
        <dbReference type="ChEBI" id="CHEBI:17754"/>
    </ligand>
</feature>
<organism evidence="6 7">
    <name type="scientific">Pantoea cypripedii</name>
    <name type="common">Pectobacterium cypripedii</name>
    <name type="synonym">Erwinia cypripedii</name>
    <dbReference type="NCBI Taxonomy" id="55209"/>
    <lineage>
        <taxon>Bacteria</taxon>
        <taxon>Pseudomonadati</taxon>
        <taxon>Pseudomonadota</taxon>
        <taxon>Gammaproteobacteria</taxon>
        <taxon>Enterobacterales</taxon>
        <taxon>Erwiniaceae</taxon>
        <taxon>Pantoea</taxon>
    </lineage>
</organism>
<sequence>MISIKTPENYLQEVGVISRVGAYVLPLARHVLIITGRNASGVAGEALRQSLTREGITFEVTYLQGKCTLTTLQMLAGQAEEMKAEGIIGLGGGAVMDTAKGVGELAGQLPVIQIPTVAATCAAWSPFSVLYDQHGGHNGSLPLQRFPAWILVDTNIIAASPVRYLKAGIVDALAKWFEFSPYQHKDGDDLALTLQLNASLLALEAFEKFAIQAVEDNALQRVSPALIQTIDAVIALAGLANSVRDESHRIGVAHAIHNSMTHHEVFHRWLHGEKVAYGLAVQAILQHNNPVDRESLLGWLRRMEMPMTPTLLGIGEDRVLLEQIAAGVKIKPEARKNLPFAVDSQSLMAAMEATVALATTSGNGLLSQRSTSAI</sequence>
<dbReference type="GO" id="GO:0046872">
    <property type="term" value="F:metal ion binding"/>
    <property type="evidence" value="ECO:0007669"/>
    <property type="project" value="UniProtKB-KW"/>
</dbReference>
<evidence type="ECO:0000256" key="2">
    <source>
        <dbReference type="ARBA" id="ARBA00023002"/>
    </source>
</evidence>
<feature type="domain" description="Alcohol dehydrogenase iron-type/glycerol dehydrogenase GldA" evidence="5">
    <location>
        <begin position="7"/>
        <end position="154"/>
    </location>
</feature>
<proteinExistence type="predicted"/>
<dbReference type="GO" id="GO:0016614">
    <property type="term" value="F:oxidoreductase activity, acting on CH-OH group of donors"/>
    <property type="evidence" value="ECO:0007669"/>
    <property type="project" value="InterPro"/>
</dbReference>
<keyword evidence="1 3" id="KW-0479">Metal-binding</keyword>
<feature type="binding site" evidence="3">
    <location>
        <position position="171"/>
    </location>
    <ligand>
        <name>glycerol</name>
        <dbReference type="ChEBI" id="CHEBI:17754"/>
    </ligand>
</feature>
<dbReference type="PIRSF" id="PIRSF000112">
    <property type="entry name" value="Glycerol_dehydrogenase"/>
    <property type="match status" value="1"/>
</dbReference>
<evidence type="ECO:0000313" key="6">
    <source>
        <dbReference type="EMBL" id="ORM89403.1"/>
    </source>
</evidence>
<keyword evidence="4" id="KW-0520">NAD</keyword>
<feature type="binding site" evidence="4">
    <location>
        <begin position="93"/>
        <end position="97"/>
    </location>
    <ligand>
        <name>NAD(+)</name>
        <dbReference type="ChEBI" id="CHEBI:57540"/>
    </ligand>
</feature>
<keyword evidence="3" id="KW-0862">Zinc</keyword>
<dbReference type="EMBL" id="MLJI01000002">
    <property type="protein sequence ID" value="ORM89403.1"/>
    <property type="molecule type" value="Genomic_DNA"/>
</dbReference>
<dbReference type="STRING" id="55209.HA50_22450"/>
<feature type="binding site" evidence="3">
    <location>
        <position position="271"/>
    </location>
    <ligand>
        <name>glycerol</name>
        <dbReference type="ChEBI" id="CHEBI:17754"/>
    </ligand>
</feature>
<evidence type="ECO:0000259" key="5">
    <source>
        <dbReference type="Pfam" id="PF00465"/>
    </source>
</evidence>
<reference evidence="6 7" key="1">
    <citation type="journal article" date="2017" name="Antonie Van Leeuwenhoek">
        <title>Phylogenomic resolution of the bacterial genus Pantoea and its relationship with Erwinia and Tatumella.</title>
        <authorList>
            <person name="Palmer M."/>
            <person name="Steenkamp E.T."/>
            <person name="Coetzee M.P."/>
            <person name="Chan W.Y."/>
            <person name="van Zyl E."/>
            <person name="De Maayer P."/>
            <person name="Coutinho T.A."/>
            <person name="Blom J."/>
            <person name="Smits T.H."/>
            <person name="Duffy B."/>
            <person name="Venter S.N."/>
        </authorList>
    </citation>
    <scope>NUCLEOTIDE SEQUENCE [LARGE SCALE GENOMIC DNA]</scope>
    <source>
        <strain evidence="6 7">LMG 2657</strain>
    </source>
</reference>
<evidence type="ECO:0000256" key="1">
    <source>
        <dbReference type="ARBA" id="ARBA00022723"/>
    </source>
</evidence>
<dbReference type="CDD" id="cd08550">
    <property type="entry name" value="GlyDH-like"/>
    <property type="match status" value="1"/>
</dbReference>
<dbReference type="Proteomes" id="UP000193749">
    <property type="component" value="Unassembled WGS sequence"/>
</dbReference>
<evidence type="ECO:0000256" key="3">
    <source>
        <dbReference type="PIRSR" id="PIRSR000112-1"/>
    </source>
</evidence>
<dbReference type="SUPFAM" id="SSF56796">
    <property type="entry name" value="Dehydroquinate synthase-like"/>
    <property type="match status" value="1"/>
</dbReference>
<dbReference type="AlphaFoldDB" id="A0A1X1EKN8"/>
<accession>A0A1X1EKN8</accession>
<dbReference type="InterPro" id="IPR001670">
    <property type="entry name" value="ADH_Fe/GldA"/>
</dbReference>
<keyword evidence="2" id="KW-0560">Oxidoreductase</keyword>
<gene>
    <name evidence="6" type="ORF">HA50_22450</name>
</gene>
<evidence type="ECO:0000256" key="4">
    <source>
        <dbReference type="PIRSR" id="PIRSR000112-3"/>
    </source>
</evidence>
<dbReference type="PANTHER" id="PTHR43616">
    <property type="entry name" value="GLYCEROL DEHYDROGENASE"/>
    <property type="match status" value="1"/>
</dbReference>
<feature type="binding site" evidence="4">
    <location>
        <position position="131"/>
    </location>
    <ligand>
        <name>NAD(+)</name>
        <dbReference type="ChEBI" id="CHEBI:57540"/>
    </ligand>
</feature>
<dbReference type="InterPro" id="IPR016205">
    <property type="entry name" value="Glycerol_DH"/>
</dbReference>
<evidence type="ECO:0000313" key="7">
    <source>
        <dbReference type="Proteomes" id="UP000193749"/>
    </source>
</evidence>
<dbReference type="PANTHER" id="PTHR43616:SF3">
    <property type="entry name" value="HYDROXYCARBOXYLATE DEHYDROGENASE A"/>
    <property type="match status" value="1"/>
</dbReference>
<keyword evidence="7" id="KW-1185">Reference proteome</keyword>
<comment type="cofactor">
    <cofactor evidence="3">
        <name>Zn(2+)</name>
        <dbReference type="ChEBI" id="CHEBI:29105"/>
    </cofactor>
    <text evidence="3">Binds 1 zinc ion per subunit.</text>
</comment>
<comment type="caution">
    <text evidence="6">The sequence shown here is derived from an EMBL/GenBank/DDBJ whole genome shotgun (WGS) entry which is preliminary data.</text>
</comment>
<protein>
    <recommendedName>
        <fullName evidence="5">Alcohol dehydrogenase iron-type/glycerol dehydrogenase GldA domain-containing protein</fullName>
    </recommendedName>
</protein>
<feature type="binding site" evidence="4">
    <location>
        <position position="125"/>
    </location>
    <ligand>
        <name>NAD(+)</name>
        <dbReference type="ChEBI" id="CHEBI:57540"/>
    </ligand>
</feature>
<dbReference type="Gene3D" id="1.20.1090.10">
    <property type="entry name" value="Dehydroquinate synthase-like - alpha domain"/>
    <property type="match status" value="1"/>
</dbReference>
<name>A0A1X1EKN8_PANCY</name>
<dbReference type="Pfam" id="PF00465">
    <property type="entry name" value="Fe-ADH"/>
    <property type="match status" value="1"/>
</dbReference>